<dbReference type="Proteomes" id="UP000288028">
    <property type="component" value="Unassembled WGS sequence"/>
</dbReference>
<evidence type="ECO:0008006" key="3">
    <source>
        <dbReference type="Google" id="ProtNLM"/>
    </source>
</evidence>
<name>A0A430B029_9ENTE</name>
<dbReference type="RefSeq" id="WP_126794511.1">
    <property type="nucleotide sequence ID" value="NZ_CP060720.1"/>
</dbReference>
<dbReference type="OrthoDB" id="2680625at2"/>
<sequence>MKKRIMLTLLLSSVFLVFGCVADGKSIIKSYEPSLGKSMNQSEIIQDLSMKENITFREAELKLFPNKEKIEGKNQGPEIENQFRIISGTPEKATGSSDYLTDLGKIYFYTLTTSSQNFRAIKQILYAIYIPNNQVFSGSLQYCLTDSNKIHYTLNGRLFDGDRFTTSGIGKANLYESSLLNFIVPTESSCDQPVFIDKNIYY</sequence>
<proteinExistence type="predicted"/>
<reference evidence="1 2" key="1">
    <citation type="submission" date="2017-05" db="EMBL/GenBank/DDBJ databases">
        <title>Vagococcus spp. assemblies.</title>
        <authorList>
            <person name="Gulvik C.A."/>
        </authorList>
    </citation>
    <scope>NUCLEOTIDE SEQUENCE [LARGE SCALE GENOMIC DNA]</scope>
    <source>
        <strain evidence="1 2">SS1714</strain>
    </source>
</reference>
<keyword evidence="2" id="KW-1185">Reference proteome</keyword>
<comment type="caution">
    <text evidence="1">The sequence shown here is derived from an EMBL/GenBank/DDBJ whole genome shotgun (WGS) entry which is preliminary data.</text>
</comment>
<dbReference type="EMBL" id="NGKB01000008">
    <property type="protein sequence ID" value="RSU13668.1"/>
    <property type="molecule type" value="Genomic_DNA"/>
</dbReference>
<gene>
    <name evidence="1" type="ORF">CBF28_09290</name>
</gene>
<protein>
    <recommendedName>
        <fullName evidence="3">Lipoprotein</fullName>
    </recommendedName>
</protein>
<dbReference type="PROSITE" id="PS51257">
    <property type="entry name" value="PROKAR_LIPOPROTEIN"/>
    <property type="match status" value="1"/>
</dbReference>
<evidence type="ECO:0000313" key="1">
    <source>
        <dbReference type="EMBL" id="RSU13668.1"/>
    </source>
</evidence>
<dbReference type="GeneID" id="95582004"/>
<accession>A0A430B029</accession>
<dbReference type="AlphaFoldDB" id="A0A430B029"/>
<evidence type="ECO:0000313" key="2">
    <source>
        <dbReference type="Proteomes" id="UP000288028"/>
    </source>
</evidence>
<organism evidence="1 2">
    <name type="scientific">Vagococcus carniphilus</name>
    <dbReference type="NCBI Taxonomy" id="218144"/>
    <lineage>
        <taxon>Bacteria</taxon>
        <taxon>Bacillati</taxon>
        <taxon>Bacillota</taxon>
        <taxon>Bacilli</taxon>
        <taxon>Lactobacillales</taxon>
        <taxon>Enterococcaceae</taxon>
        <taxon>Vagococcus</taxon>
    </lineage>
</organism>